<accession>A0ABV8CPB3</accession>
<dbReference type="SMART" id="SM01012">
    <property type="entry name" value="ANTAR"/>
    <property type="match status" value="1"/>
</dbReference>
<feature type="domain" description="ANTAR" evidence="1">
    <location>
        <begin position="120"/>
        <end position="181"/>
    </location>
</feature>
<dbReference type="EMBL" id="JBHSAF010000014">
    <property type="protein sequence ID" value="MFC3913931.1"/>
    <property type="molecule type" value="Genomic_DNA"/>
</dbReference>
<dbReference type="PROSITE" id="PS50921">
    <property type="entry name" value="ANTAR"/>
    <property type="match status" value="1"/>
</dbReference>
<dbReference type="InterPro" id="IPR005561">
    <property type="entry name" value="ANTAR"/>
</dbReference>
<dbReference type="Pfam" id="PF03861">
    <property type="entry name" value="ANTAR"/>
    <property type="match status" value="1"/>
</dbReference>
<dbReference type="SUPFAM" id="SSF52172">
    <property type="entry name" value="CheY-like"/>
    <property type="match status" value="1"/>
</dbReference>
<dbReference type="Gene3D" id="1.10.10.10">
    <property type="entry name" value="Winged helix-like DNA-binding domain superfamily/Winged helix DNA-binding domain"/>
    <property type="match status" value="1"/>
</dbReference>
<sequence length="185" mass="20855">MSFSRILIHSDDVAHANRLALLLSRYGHDPVTIRRPDPLQLPTDLNGAMVDCRLLTAEWRVVSIGLAQRGLPVVLFNDALPEHLHDQLMEAGVLLVPHRLLDKEPVEAWLKQARAQQAMLRRQQDAMADMAEKLEARKLIERAKGILMQKHQLSEDAAFTALRKSAMEHGLTMGELSRRLLQLPG</sequence>
<dbReference type="RefSeq" id="WP_377152344.1">
    <property type="nucleotide sequence ID" value="NZ_JBHSAF010000014.1"/>
</dbReference>
<evidence type="ECO:0000313" key="2">
    <source>
        <dbReference type="EMBL" id="MFC3913931.1"/>
    </source>
</evidence>
<protein>
    <submittedName>
        <fullName evidence="2">ANTAR domain-containing response regulator</fullName>
    </submittedName>
</protein>
<gene>
    <name evidence="2" type="ORF">ACFOSS_10690</name>
</gene>
<evidence type="ECO:0000259" key="1">
    <source>
        <dbReference type="PROSITE" id="PS50921"/>
    </source>
</evidence>
<dbReference type="InterPro" id="IPR011006">
    <property type="entry name" value="CheY-like_superfamily"/>
</dbReference>
<evidence type="ECO:0000313" key="3">
    <source>
        <dbReference type="Proteomes" id="UP001595692"/>
    </source>
</evidence>
<comment type="caution">
    <text evidence="2">The sequence shown here is derived from an EMBL/GenBank/DDBJ whole genome shotgun (WGS) entry which is preliminary data.</text>
</comment>
<dbReference type="Proteomes" id="UP001595692">
    <property type="component" value="Unassembled WGS sequence"/>
</dbReference>
<reference evidence="3" key="1">
    <citation type="journal article" date="2019" name="Int. J. Syst. Evol. Microbiol.">
        <title>The Global Catalogue of Microorganisms (GCM) 10K type strain sequencing project: providing services to taxonomists for standard genome sequencing and annotation.</title>
        <authorList>
            <consortium name="The Broad Institute Genomics Platform"/>
            <consortium name="The Broad Institute Genome Sequencing Center for Infectious Disease"/>
            <person name="Wu L."/>
            <person name="Ma J."/>
        </authorList>
    </citation>
    <scope>NUCLEOTIDE SEQUENCE [LARGE SCALE GENOMIC DNA]</scope>
    <source>
        <strain evidence="3">CCUG 54939</strain>
    </source>
</reference>
<name>A0ABV8CPB3_9GAMM</name>
<organism evidence="2 3">
    <name type="scientific">Pseudaeromonas sharmana</name>
    <dbReference type="NCBI Taxonomy" id="328412"/>
    <lineage>
        <taxon>Bacteria</taxon>
        <taxon>Pseudomonadati</taxon>
        <taxon>Pseudomonadota</taxon>
        <taxon>Gammaproteobacteria</taxon>
        <taxon>Aeromonadales</taxon>
        <taxon>Aeromonadaceae</taxon>
        <taxon>Pseudaeromonas</taxon>
    </lineage>
</organism>
<dbReference type="InterPro" id="IPR036388">
    <property type="entry name" value="WH-like_DNA-bd_sf"/>
</dbReference>
<keyword evidence="3" id="KW-1185">Reference proteome</keyword>
<proteinExistence type="predicted"/>